<accession>A0AA87SYS2</accession>
<comment type="subcellular location">
    <subcellularLocation>
        <location evidence="5">Periplasmic flagellum</location>
    </subcellularLocation>
    <subcellularLocation>
        <location evidence="5">Periplasm</location>
    </subcellularLocation>
</comment>
<evidence type="ECO:0000256" key="3">
    <source>
        <dbReference type="ARBA" id="ARBA00022764"/>
    </source>
</evidence>
<dbReference type="PANTHER" id="PTHR42792">
    <property type="entry name" value="FLAGELLIN"/>
    <property type="match status" value="1"/>
</dbReference>
<dbReference type="Pfam" id="PF00700">
    <property type="entry name" value="Flagellin_C"/>
    <property type="match status" value="1"/>
</dbReference>
<evidence type="ECO:0000256" key="2">
    <source>
        <dbReference type="ARBA" id="ARBA00005709"/>
    </source>
</evidence>
<dbReference type="Gene3D" id="1.20.1330.10">
    <property type="entry name" value="f41 fragment of flagellin, N-terminal domain"/>
    <property type="match status" value="2"/>
</dbReference>
<evidence type="ECO:0000256" key="1">
    <source>
        <dbReference type="ARBA" id="ARBA00004095"/>
    </source>
</evidence>
<protein>
    <recommendedName>
        <fullName evidence="5">Flagellin</fullName>
    </recommendedName>
</protein>
<comment type="similarity">
    <text evidence="2 5">Belongs to the bacterial flagellin family.</text>
</comment>
<dbReference type="InterPro" id="IPR001029">
    <property type="entry name" value="Flagellin_N"/>
</dbReference>
<evidence type="ECO:0000256" key="4">
    <source>
        <dbReference type="ARBA" id="ARBA00023143"/>
    </source>
</evidence>
<dbReference type="PANTHER" id="PTHR42792:SF2">
    <property type="entry name" value="FLAGELLIN"/>
    <property type="match status" value="1"/>
</dbReference>
<proteinExistence type="inferred from homology"/>
<gene>
    <name evidence="8" type="primary">flaB</name>
    <name evidence="8" type="ORF">LEP1GSC125_2446</name>
</gene>
<evidence type="ECO:0000259" key="7">
    <source>
        <dbReference type="Pfam" id="PF00700"/>
    </source>
</evidence>
<comment type="caution">
    <text evidence="8">The sequence shown here is derived from an EMBL/GenBank/DDBJ whole genome shotgun (WGS) entry which is preliminary data.</text>
</comment>
<keyword evidence="8" id="KW-0969">Cilium</keyword>
<dbReference type="InterPro" id="IPR046358">
    <property type="entry name" value="Flagellin_C"/>
</dbReference>
<sequence length="283" mass="31317">MIINHNISALRTNNVLKSVNKELDKTMEKLSTGLRINRAGDDALGFAMSEKMRTQIRGLAQAERNVMDGVSFIQVTEGTLEQVNNILQRLRELSIQTSNGIYSNEDRKLVQLEVDQLIDEVDRIGKSAEFNHIKPLSGDHSKQANKPIQLQVGPNQNEKLDIFIDSMNATGLQLVANGKKQVLSSPASANAMIGILDTAISKVNQQRADLGAYYNRLEITSQGLQSSYVNMVAAESRVRDADMAEQIVDYTRNQILTKSGSAMLAQANMRPDQVVKLLSDRFG</sequence>
<dbReference type="GO" id="GO:0055040">
    <property type="term" value="C:periplasmic flagellum"/>
    <property type="evidence" value="ECO:0007669"/>
    <property type="project" value="UniProtKB-SubCell"/>
</dbReference>
<dbReference type="AlphaFoldDB" id="A0AA87SYS2"/>
<evidence type="ECO:0000259" key="6">
    <source>
        <dbReference type="Pfam" id="PF00669"/>
    </source>
</evidence>
<comment type="function">
    <text evidence="1 5">Component of the core of the flagella.</text>
</comment>
<dbReference type="RefSeq" id="WP_002761125.1">
    <property type="nucleotide sequence ID" value="NZ_AKWM02000013.1"/>
</dbReference>
<reference evidence="8 9" key="1">
    <citation type="journal article" date="2014" name="Int. J. Syst. Evol. Microbiol.">
        <title>Leptospira mayottensis sp. nov., a pathogenic species of the genus Leptospira isolated from humans.</title>
        <authorList>
            <person name="Bourhy P."/>
            <person name="Collet L."/>
            <person name="Brisse S."/>
            <person name="Picardeau M."/>
        </authorList>
    </citation>
    <scope>NUCLEOTIDE SEQUENCE [LARGE SCALE GENOMIC DNA]</scope>
    <source>
        <strain evidence="8 9">200901122</strain>
    </source>
</reference>
<keyword evidence="8" id="KW-0282">Flagellum</keyword>
<dbReference type="Gene3D" id="6.10.10.10">
    <property type="entry name" value="Flagellar export chaperone, C-terminal domain"/>
    <property type="match status" value="1"/>
</dbReference>
<organism evidence="8 9">
    <name type="scientific">Leptospira mayottensis 200901122</name>
    <dbReference type="NCBI Taxonomy" id="1193010"/>
    <lineage>
        <taxon>Bacteria</taxon>
        <taxon>Pseudomonadati</taxon>
        <taxon>Spirochaetota</taxon>
        <taxon>Spirochaetia</taxon>
        <taxon>Leptospirales</taxon>
        <taxon>Leptospiraceae</taxon>
        <taxon>Leptospira</taxon>
    </lineage>
</organism>
<dbReference type="SUPFAM" id="SSF64518">
    <property type="entry name" value="Phase 1 flagellin"/>
    <property type="match status" value="1"/>
</dbReference>
<evidence type="ECO:0000313" key="8">
    <source>
        <dbReference type="EMBL" id="EKS01641.1"/>
    </source>
</evidence>
<name>A0AA87SYS2_9LEPT</name>
<dbReference type="EMBL" id="AKWM02000013">
    <property type="protein sequence ID" value="EKS01641.1"/>
    <property type="molecule type" value="Genomic_DNA"/>
</dbReference>
<dbReference type="GO" id="GO:0005198">
    <property type="term" value="F:structural molecule activity"/>
    <property type="evidence" value="ECO:0007669"/>
    <property type="project" value="UniProtKB-UniRule"/>
</dbReference>
<feature type="domain" description="Flagellin C-terminal" evidence="7">
    <location>
        <begin position="193"/>
        <end position="278"/>
    </location>
</feature>
<feature type="domain" description="Flagellin N-terminal" evidence="6">
    <location>
        <begin position="3"/>
        <end position="138"/>
    </location>
</feature>
<keyword evidence="8" id="KW-0966">Cell projection</keyword>
<dbReference type="Proteomes" id="UP000001343">
    <property type="component" value="Unassembled WGS sequence"/>
</dbReference>
<dbReference type="InterPro" id="IPR001492">
    <property type="entry name" value="Flagellin"/>
</dbReference>
<evidence type="ECO:0000313" key="9">
    <source>
        <dbReference type="Proteomes" id="UP000001343"/>
    </source>
</evidence>
<keyword evidence="4 5" id="KW-0975">Bacterial flagellum</keyword>
<keyword evidence="3 5" id="KW-0574">Periplasm</keyword>
<dbReference type="PRINTS" id="PR00207">
    <property type="entry name" value="FLAGELLIN"/>
</dbReference>
<evidence type="ECO:0000256" key="5">
    <source>
        <dbReference type="RuleBase" id="RU362073"/>
    </source>
</evidence>
<dbReference type="Pfam" id="PF00669">
    <property type="entry name" value="Flagellin_N"/>
    <property type="match status" value="1"/>
</dbReference>
<dbReference type="InterPro" id="IPR042187">
    <property type="entry name" value="Flagellin_C_sub2"/>
</dbReference>